<dbReference type="PROSITE" id="PS50097">
    <property type="entry name" value="BTB"/>
    <property type="match status" value="1"/>
</dbReference>
<dbReference type="Gene3D" id="3.30.710.10">
    <property type="entry name" value="Potassium Channel Kv1.1, Chain A"/>
    <property type="match status" value="1"/>
</dbReference>
<dbReference type="CDD" id="cd18186">
    <property type="entry name" value="BTB_POZ_ZBTB_KLHL-like"/>
    <property type="match status" value="1"/>
</dbReference>
<dbReference type="Pfam" id="PF00651">
    <property type="entry name" value="BTB"/>
    <property type="match status" value="1"/>
</dbReference>
<organism evidence="3 4">
    <name type="scientific">Seminavis robusta</name>
    <dbReference type="NCBI Taxonomy" id="568900"/>
    <lineage>
        <taxon>Eukaryota</taxon>
        <taxon>Sar</taxon>
        <taxon>Stramenopiles</taxon>
        <taxon>Ochrophyta</taxon>
        <taxon>Bacillariophyta</taxon>
        <taxon>Bacillariophyceae</taxon>
        <taxon>Bacillariophycidae</taxon>
        <taxon>Naviculales</taxon>
        <taxon>Naviculaceae</taxon>
        <taxon>Seminavis</taxon>
    </lineage>
</organism>
<gene>
    <name evidence="3" type="ORF">SEMRO_3533_G349030.1</name>
</gene>
<feature type="domain" description="BTB" evidence="2">
    <location>
        <begin position="49"/>
        <end position="135"/>
    </location>
</feature>
<feature type="region of interest" description="Disordered" evidence="1">
    <location>
        <begin position="1"/>
        <end position="41"/>
    </location>
</feature>
<dbReference type="InterPro" id="IPR000210">
    <property type="entry name" value="BTB/POZ_dom"/>
</dbReference>
<evidence type="ECO:0000313" key="3">
    <source>
        <dbReference type="EMBL" id="CAB9531440.1"/>
    </source>
</evidence>
<evidence type="ECO:0000313" key="4">
    <source>
        <dbReference type="Proteomes" id="UP001153069"/>
    </source>
</evidence>
<dbReference type="SUPFAM" id="SSF54695">
    <property type="entry name" value="POZ domain"/>
    <property type="match status" value="1"/>
</dbReference>
<feature type="region of interest" description="Disordered" evidence="1">
    <location>
        <begin position="377"/>
        <end position="396"/>
    </location>
</feature>
<dbReference type="EMBL" id="CAICTM010003531">
    <property type="protein sequence ID" value="CAB9531440.1"/>
    <property type="molecule type" value="Genomic_DNA"/>
</dbReference>
<reference evidence="3" key="1">
    <citation type="submission" date="2020-06" db="EMBL/GenBank/DDBJ databases">
        <authorList>
            <consortium name="Plant Systems Biology data submission"/>
        </authorList>
    </citation>
    <scope>NUCLEOTIDE SEQUENCE</scope>
    <source>
        <strain evidence="3">D6</strain>
    </source>
</reference>
<dbReference type="OrthoDB" id="48361at2759"/>
<dbReference type="AlphaFoldDB" id="A0A9N8F5Q7"/>
<sequence>MSSSARKRQKASGDIYRRKTKAARKGECPPAKDGNAELKWRGDPDKTYSDWKIEIVSNEEEEAGSSQKVDTYHVHKVTLACGTRKSEYFDRLFQNGDKFQEGVQSISCIELHALAAKAFPDMLDYVYDPRRTLDISIGTAVSLYHLGEYFEIHPLQCDALEFIKKVDPAICHIMVQHAMIFHNDTIIEAVGELLSEEICEIKPYYKIVSDVFFPPLWLHMSKSMDKRYERVRKCLRSYYFQILSSLIAIFVKCHKNALDTATFEELTSEKNMPFFHADSSLLFLEVEEFIRKKEGKEVVVEGTVLGKRCARAIAAGDYHSDCTSEKESLWKILNAHPDMLKEVFFDTRKNFVECKLAFARSQQDYIKVTVPLPHQPIHSKSQRTAESAVGASTAAL</sequence>
<protein>
    <submittedName>
        <fullName evidence="3">Nervous system development</fullName>
    </submittedName>
</protein>
<dbReference type="SMART" id="SM00225">
    <property type="entry name" value="BTB"/>
    <property type="match status" value="1"/>
</dbReference>
<proteinExistence type="predicted"/>
<evidence type="ECO:0000259" key="2">
    <source>
        <dbReference type="PROSITE" id="PS50097"/>
    </source>
</evidence>
<accession>A0A9N8F5Q7</accession>
<name>A0A9N8F5Q7_9STRA</name>
<feature type="compositionally biased region" description="Basic residues" evidence="1">
    <location>
        <begin position="1"/>
        <end position="10"/>
    </location>
</feature>
<comment type="caution">
    <text evidence="3">The sequence shown here is derived from an EMBL/GenBank/DDBJ whole genome shotgun (WGS) entry which is preliminary data.</text>
</comment>
<keyword evidence="4" id="KW-1185">Reference proteome</keyword>
<dbReference type="InterPro" id="IPR011333">
    <property type="entry name" value="SKP1/BTB/POZ_sf"/>
</dbReference>
<evidence type="ECO:0000256" key="1">
    <source>
        <dbReference type="SAM" id="MobiDB-lite"/>
    </source>
</evidence>
<dbReference type="Proteomes" id="UP001153069">
    <property type="component" value="Unassembled WGS sequence"/>
</dbReference>